<evidence type="ECO:0000256" key="3">
    <source>
        <dbReference type="SAM" id="SignalP"/>
    </source>
</evidence>
<proteinExistence type="predicted"/>
<evidence type="ECO:0000256" key="1">
    <source>
        <dbReference type="SAM" id="MobiDB-lite"/>
    </source>
</evidence>
<organism evidence="4 5">
    <name type="scientific">Promicromonospora sukumoe</name>
    <dbReference type="NCBI Taxonomy" id="88382"/>
    <lineage>
        <taxon>Bacteria</taxon>
        <taxon>Bacillati</taxon>
        <taxon>Actinomycetota</taxon>
        <taxon>Actinomycetes</taxon>
        <taxon>Micrococcales</taxon>
        <taxon>Promicromonosporaceae</taxon>
        <taxon>Promicromonospora</taxon>
    </lineage>
</organism>
<evidence type="ECO:0000313" key="4">
    <source>
        <dbReference type="EMBL" id="MBA8809832.1"/>
    </source>
</evidence>
<feature type="region of interest" description="Disordered" evidence="1">
    <location>
        <begin position="112"/>
        <end position="183"/>
    </location>
</feature>
<sequence>MQRFTRLGATLALGLALVVGPLAAAPASAHGGKIDIELGTDGAGGISASLVWAGDQHPVEESAVVVVRAVSDAGDEVGPITLVSASEGVGWYRSETAVLDEGHWTVTAQVKEPKKAKVETEVDVVAPPATEESDTEQADAEESDAGADPATGEDTDGAAAADGADGADGDSAASGAADGAPASAGVPGWTLWVLGALLAAGAVTAVVLRRRAP</sequence>
<dbReference type="EMBL" id="JACGWV010000002">
    <property type="protein sequence ID" value="MBA8809832.1"/>
    <property type="molecule type" value="Genomic_DNA"/>
</dbReference>
<feature type="signal peptide" evidence="3">
    <location>
        <begin position="1"/>
        <end position="24"/>
    </location>
</feature>
<feature type="chain" id="PRO_5031506084" description="MYXO-CTERM domain-containing protein" evidence="3">
    <location>
        <begin position="25"/>
        <end position="213"/>
    </location>
</feature>
<dbReference type="Proteomes" id="UP000540568">
    <property type="component" value="Unassembled WGS sequence"/>
</dbReference>
<gene>
    <name evidence="4" type="ORF">FHX71_003808</name>
</gene>
<comment type="caution">
    <text evidence="4">The sequence shown here is derived from an EMBL/GenBank/DDBJ whole genome shotgun (WGS) entry which is preliminary data.</text>
</comment>
<dbReference type="RefSeq" id="WP_182619043.1">
    <property type="nucleotide sequence ID" value="NZ_BAAATF010000004.1"/>
</dbReference>
<keyword evidence="2" id="KW-0812">Transmembrane</keyword>
<evidence type="ECO:0000256" key="2">
    <source>
        <dbReference type="SAM" id="Phobius"/>
    </source>
</evidence>
<feature type="transmembrane region" description="Helical" evidence="2">
    <location>
        <begin position="189"/>
        <end position="208"/>
    </location>
</feature>
<keyword evidence="2" id="KW-1133">Transmembrane helix</keyword>
<evidence type="ECO:0000313" key="5">
    <source>
        <dbReference type="Proteomes" id="UP000540568"/>
    </source>
</evidence>
<feature type="compositionally biased region" description="Acidic residues" evidence="1">
    <location>
        <begin position="131"/>
        <end position="156"/>
    </location>
</feature>
<accession>A0A7W3PFN6</accession>
<name>A0A7W3PFN6_9MICO</name>
<dbReference type="AlphaFoldDB" id="A0A7W3PFN6"/>
<keyword evidence="2" id="KW-0472">Membrane</keyword>
<keyword evidence="5" id="KW-1185">Reference proteome</keyword>
<reference evidence="4 5" key="1">
    <citation type="submission" date="2020-07" db="EMBL/GenBank/DDBJ databases">
        <title>Sequencing the genomes of 1000 actinobacteria strains.</title>
        <authorList>
            <person name="Klenk H.-P."/>
        </authorList>
    </citation>
    <scope>NUCLEOTIDE SEQUENCE [LARGE SCALE GENOMIC DNA]</scope>
    <source>
        <strain evidence="4 5">DSM 44121</strain>
    </source>
</reference>
<evidence type="ECO:0008006" key="6">
    <source>
        <dbReference type="Google" id="ProtNLM"/>
    </source>
</evidence>
<keyword evidence="3" id="KW-0732">Signal</keyword>
<feature type="compositionally biased region" description="Low complexity" evidence="1">
    <location>
        <begin position="157"/>
        <end position="183"/>
    </location>
</feature>
<protein>
    <recommendedName>
        <fullName evidence="6">MYXO-CTERM domain-containing protein</fullName>
    </recommendedName>
</protein>